<gene>
    <name evidence="2" type="ORF">KIW84_044799</name>
</gene>
<organism evidence="2 3">
    <name type="scientific">Pisum sativum</name>
    <name type="common">Garden pea</name>
    <name type="synonym">Lathyrus oleraceus</name>
    <dbReference type="NCBI Taxonomy" id="3888"/>
    <lineage>
        <taxon>Eukaryota</taxon>
        <taxon>Viridiplantae</taxon>
        <taxon>Streptophyta</taxon>
        <taxon>Embryophyta</taxon>
        <taxon>Tracheophyta</taxon>
        <taxon>Spermatophyta</taxon>
        <taxon>Magnoliopsida</taxon>
        <taxon>eudicotyledons</taxon>
        <taxon>Gunneridae</taxon>
        <taxon>Pentapetalae</taxon>
        <taxon>rosids</taxon>
        <taxon>fabids</taxon>
        <taxon>Fabales</taxon>
        <taxon>Fabaceae</taxon>
        <taxon>Papilionoideae</taxon>
        <taxon>50 kb inversion clade</taxon>
        <taxon>NPAAA clade</taxon>
        <taxon>Hologalegina</taxon>
        <taxon>IRL clade</taxon>
        <taxon>Fabeae</taxon>
        <taxon>Lathyrus</taxon>
    </lineage>
</organism>
<dbReference type="InterPro" id="IPR023213">
    <property type="entry name" value="CAT-like_dom_sf"/>
</dbReference>
<evidence type="ECO:0000313" key="3">
    <source>
        <dbReference type="Proteomes" id="UP001058974"/>
    </source>
</evidence>
<evidence type="ECO:0000256" key="1">
    <source>
        <dbReference type="ARBA" id="ARBA00022679"/>
    </source>
</evidence>
<accession>A0A9D4XJ29</accession>
<dbReference type="Gramene" id="Psat3g141120.1">
    <property type="protein sequence ID" value="Psat3g141120.1.cds1"/>
    <property type="gene ID" value="Psat3g141120"/>
</dbReference>
<comment type="caution">
    <text evidence="2">The sequence shown here is derived from an EMBL/GenBank/DDBJ whole genome shotgun (WGS) entry which is preliminary data.</text>
</comment>
<dbReference type="Proteomes" id="UP001058974">
    <property type="component" value="Chromosome 4"/>
</dbReference>
<dbReference type="GO" id="GO:0016740">
    <property type="term" value="F:transferase activity"/>
    <property type="evidence" value="ECO:0007669"/>
    <property type="project" value="UniProtKB-KW"/>
</dbReference>
<dbReference type="EMBL" id="JAMSHJ010000004">
    <property type="protein sequence ID" value="KAI5421092.1"/>
    <property type="molecule type" value="Genomic_DNA"/>
</dbReference>
<keyword evidence="1" id="KW-0808">Transferase</keyword>
<evidence type="ECO:0000313" key="2">
    <source>
        <dbReference type="EMBL" id="KAI5421092.1"/>
    </source>
</evidence>
<keyword evidence="3" id="KW-1185">Reference proteome</keyword>
<dbReference type="PANTHER" id="PTHR31896:SF43">
    <property type="entry name" value="PROTEIN ENHANCED PSEUDOMONAS SUSCEPTIBILITY 1"/>
    <property type="match status" value="1"/>
</dbReference>
<dbReference type="PANTHER" id="PTHR31896">
    <property type="entry name" value="FAMILY REGULATORY PROTEIN, PUTATIVE (AFU_ORTHOLOGUE AFUA_3G14730)-RELATED"/>
    <property type="match status" value="1"/>
</dbReference>
<proteinExistence type="predicted"/>
<reference evidence="2 3" key="1">
    <citation type="journal article" date="2022" name="Nat. Genet.">
        <title>Improved pea reference genome and pan-genome highlight genomic features and evolutionary characteristics.</title>
        <authorList>
            <person name="Yang T."/>
            <person name="Liu R."/>
            <person name="Luo Y."/>
            <person name="Hu S."/>
            <person name="Wang D."/>
            <person name="Wang C."/>
            <person name="Pandey M.K."/>
            <person name="Ge S."/>
            <person name="Xu Q."/>
            <person name="Li N."/>
            <person name="Li G."/>
            <person name="Huang Y."/>
            <person name="Saxena R.K."/>
            <person name="Ji Y."/>
            <person name="Li M."/>
            <person name="Yan X."/>
            <person name="He Y."/>
            <person name="Liu Y."/>
            <person name="Wang X."/>
            <person name="Xiang C."/>
            <person name="Varshney R.K."/>
            <person name="Ding H."/>
            <person name="Gao S."/>
            <person name="Zong X."/>
        </authorList>
    </citation>
    <scope>NUCLEOTIDE SEQUENCE [LARGE SCALE GENOMIC DNA]</scope>
    <source>
        <strain evidence="2 3">cv. Zhongwan 6</strain>
    </source>
</reference>
<sequence length="442" mass="49931">MSSVQVLSTTTIHAQNHNLNGSNDRTIDLSPWDLQFLPFGYNQISFVYRHSNKSDIFNQIQHLKQSFSSALDFFHIFAGRLKITQHGDNTISCSIKCNNKGALFVHAAAKYITVNDILEPTHLPYVHHSLFLMNGIKNYQGTSHPLLAVQVTELDDGIFIGITSSHVVGDANLFSNFNNLWAKISRGSFEVSKTPIFERWFPKGIECPIRFPLTIEAQSNLKEKKLNPPERIFHFTKENIAKLKFKANFEAGKKNISSLQAVLTHIWRSFTRSKKIDYETDVSFSIDINVRQRLDPPLHEDYFGNAVIECLVTMKAGELLDDGGLGKGALKMNKMIASHTDEMIRSHYEKWLIKPIFYVTPKDVSQNKGLVIAYSPRYDVYGNDFGWGKPVGVRTGGADKREGKINVFAGVEEGSMVLEVCLSYDILEAMENDLEFMDVVSP</sequence>
<evidence type="ECO:0008006" key="4">
    <source>
        <dbReference type="Google" id="ProtNLM"/>
    </source>
</evidence>
<name>A0A9D4XJ29_PEA</name>
<dbReference type="Gene3D" id="3.30.559.10">
    <property type="entry name" value="Chloramphenicol acetyltransferase-like domain"/>
    <property type="match status" value="2"/>
</dbReference>
<dbReference type="OrthoDB" id="1862401at2759"/>
<dbReference type="Pfam" id="PF02458">
    <property type="entry name" value="Transferase"/>
    <property type="match status" value="1"/>
</dbReference>
<dbReference type="AlphaFoldDB" id="A0A9D4XJ29"/>
<protein>
    <recommendedName>
        <fullName evidence="4">HXXXD-type acyl-transferase family protein</fullName>
    </recommendedName>
</protein>
<dbReference type="InterPro" id="IPR051283">
    <property type="entry name" value="Sec_Metabolite_Acyltrans"/>
</dbReference>
<dbReference type="Gramene" id="PSAT_LOCUS16000_t1">
    <property type="protein sequence ID" value="CAL5196396.1"/>
    <property type="gene ID" value="PSAT_LOCUS16000"/>
</dbReference>
<dbReference type="Gramene" id="Psat04G0479900-T1">
    <property type="protein sequence ID" value="KAI5421092.1"/>
    <property type="gene ID" value="KIW84_044799"/>
</dbReference>